<keyword evidence="2" id="KW-0479">Metal-binding</keyword>
<dbReference type="Gene3D" id="3.30.70.20">
    <property type="match status" value="2"/>
</dbReference>
<proteinExistence type="predicted"/>
<evidence type="ECO:0000256" key="2">
    <source>
        <dbReference type="ARBA" id="ARBA00022723"/>
    </source>
</evidence>
<keyword evidence="3" id="KW-0677">Repeat</keyword>
<keyword evidence="1" id="KW-0004">4Fe-4S</keyword>
<dbReference type="PANTHER" id="PTHR42859">
    <property type="entry name" value="OXIDOREDUCTASE"/>
    <property type="match status" value="1"/>
</dbReference>
<dbReference type="RefSeq" id="WP_138099132.1">
    <property type="nucleotide sequence ID" value="NZ_CP040428.1"/>
</dbReference>
<gene>
    <name evidence="7" type="ORF">FEM41_07490</name>
</gene>
<feature type="domain" description="4Fe-4S ferredoxin-type" evidence="6">
    <location>
        <begin position="44"/>
        <end position="75"/>
    </location>
</feature>
<organism evidence="7 8">
    <name type="scientific">Jejubacter calystegiae</name>
    <dbReference type="NCBI Taxonomy" id="2579935"/>
    <lineage>
        <taxon>Bacteria</taxon>
        <taxon>Pseudomonadati</taxon>
        <taxon>Pseudomonadota</taxon>
        <taxon>Gammaproteobacteria</taxon>
        <taxon>Enterobacterales</taxon>
        <taxon>Enterobacteriaceae</taxon>
        <taxon>Jejubacter</taxon>
    </lineage>
</organism>
<evidence type="ECO:0000256" key="5">
    <source>
        <dbReference type="ARBA" id="ARBA00023014"/>
    </source>
</evidence>
<reference evidence="7 8" key="1">
    <citation type="submission" date="2019-05" db="EMBL/GenBank/DDBJ databases">
        <title>Complete genome sequence of Izhakiella calystegiae KSNA2, an endophyte isolated from beach morning glory (Calystegia soldanella).</title>
        <authorList>
            <person name="Jiang L."/>
            <person name="Jeong J.C."/>
            <person name="Kim C.Y."/>
            <person name="Kim D.H."/>
            <person name="Kim S.W."/>
            <person name="Lee j."/>
        </authorList>
    </citation>
    <scope>NUCLEOTIDE SEQUENCE [LARGE SCALE GENOMIC DNA]</scope>
    <source>
        <strain evidence="7 8">KSNA2</strain>
    </source>
</reference>
<protein>
    <submittedName>
        <fullName evidence="7">4Fe-4S dicluster domain-containing protein</fullName>
    </submittedName>
</protein>
<evidence type="ECO:0000313" key="8">
    <source>
        <dbReference type="Proteomes" id="UP000302163"/>
    </source>
</evidence>
<accession>A0A4P8YP03</accession>
<evidence type="ECO:0000256" key="4">
    <source>
        <dbReference type="ARBA" id="ARBA00023004"/>
    </source>
</evidence>
<dbReference type="Proteomes" id="UP000302163">
    <property type="component" value="Chromosome"/>
</dbReference>
<dbReference type="PROSITE" id="PS00198">
    <property type="entry name" value="4FE4S_FER_1"/>
    <property type="match status" value="1"/>
</dbReference>
<dbReference type="CDD" id="cd10554">
    <property type="entry name" value="HycB_like"/>
    <property type="match status" value="1"/>
</dbReference>
<evidence type="ECO:0000256" key="1">
    <source>
        <dbReference type="ARBA" id="ARBA00022485"/>
    </source>
</evidence>
<feature type="domain" description="4Fe-4S ferredoxin-type" evidence="6">
    <location>
        <begin position="3"/>
        <end position="31"/>
    </location>
</feature>
<evidence type="ECO:0000313" key="7">
    <source>
        <dbReference type="EMBL" id="QCT22625.1"/>
    </source>
</evidence>
<evidence type="ECO:0000259" key="6">
    <source>
        <dbReference type="PROSITE" id="PS51379"/>
    </source>
</evidence>
<name>A0A4P8YP03_9ENTR</name>
<dbReference type="EMBL" id="CP040428">
    <property type="protein sequence ID" value="QCT22625.1"/>
    <property type="molecule type" value="Genomic_DNA"/>
</dbReference>
<dbReference type="InterPro" id="IPR017896">
    <property type="entry name" value="4Fe4S_Fe-S-bd"/>
</dbReference>
<feature type="domain" description="4Fe-4S ferredoxin-type" evidence="6">
    <location>
        <begin position="76"/>
        <end position="105"/>
    </location>
</feature>
<dbReference type="PANTHER" id="PTHR42859:SF17">
    <property type="entry name" value="ELECTRON TRANSPORT PROTEIN HYDN-RELATED"/>
    <property type="match status" value="1"/>
</dbReference>
<keyword evidence="4" id="KW-0408">Iron</keyword>
<keyword evidence="8" id="KW-1185">Reference proteome</keyword>
<dbReference type="InterPro" id="IPR050294">
    <property type="entry name" value="RnfB_subfamily"/>
</dbReference>
<dbReference type="Pfam" id="PF13247">
    <property type="entry name" value="Fer4_11"/>
    <property type="match status" value="1"/>
</dbReference>
<dbReference type="GO" id="GO:0046872">
    <property type="term" value="F:metal ion binding"/>
    <property type="evidence" value="ECO:0007669"/>
    <property type="project" value="UniProtKB-KW"/>
</dbReference>
<sequence>MSDFIQVQANLCIGCRTCEIACAQAHDGETRPGGPFYPRLKVVKREEVSAPVMCHQCENAPCVAVCPTGALIQGKQSVEIEGALCIGCSGCVVACPFGVIEIVGHPGPGGIQPVKCDLCCASESGPACVAVCPTAALEKVTAGEVAQKATARRRTTAFPKRGG</sequence>
<dbReference type="AlphaFoldDB" id="A0A4P8YP03"/>
<dbReference type="SUPFAM" id="SSF54862">
    <property type="entry name" value="4Fe-4S ferredoxins"/>
    <property type="match status" value="1"/>
</dbReference>
<evidence type="ECO:0000256" key="3">
    <source>
        <dbReference type="ARBA" id="ARBA00022737"/>
    </source>
</evidence>
<keyword evidence="5" id="KW-0411">Iron-sulfur</keyword>
<dbReference type="PROSITE" id="PS51379">
    <property type="entry name" value="4FE4S_FER_2"/>
    <property type="match status" value="3"/>
</dbReference>
<dbReference type="InterPro" id="IPR017900">
    <property type="entry name" value="4Fe4S_Fe_S_CS"/>
</dbReference>
<dbReference type="OrthoDB" id="9779457at2"/>
<dbReference type="GO" id="GO:0051539">
    <property type="term" value="F:4 iron, 4 sulfur cluster binding"/>
    <property type="evidence" value="ECO:0007669"/>
    <property type="project" value="UniProtKB-KW"/>
</dbReference>
<dbReference type="KEGG" id="izh:FEM41_07490"/>